<feature type="region of interest" description="Disordered" evidence="1">
    <location>
        <begin position="45"/>
        <end position="69"/>
    </location>
</feature>
<sequence>MVPSSEGMCDLILGAVESREAFQRALSRCADPSEKGSGLMVKQRALSGGGEQGGSKGRHIDEEHSDPSPCDPAVLERLGHMLRELTRKPTDKDLVTLAKFQVRNEWYTKDGSTFWYRNMAQQVDSDFEVPSVDASFIVFAGELALRDLFHRRSLFDTTLLPQLEQVMNNQELPERGKIQQLVFLRHHSPVDSFVFHWELFKAEKSDDLLDVVLKDLNISSKYV</sequence>
<dbReference type="Proteomes" id="UP000298030">
    <property type="component" value="Unassembled WGS sequence"/>
</dbReference>
<gene>
    <name evidence="2" type="ORF">FA13DRAFT_1705201</name>
</gene>
<evidence type="ECO:0000313" key="2">
    <source>
        <dbReference type="EMBL" id="TEB38227.1"/>
    </source>
</evidence>
<protein>
    <submittedName>
        <fullName evidence="2">Uncharacterized protein</fullName>
    </submittedName>
</protein>
<evidence type="ECO:0000313" key="3">
    <source>
        <dbReference type="Proteomes" id="UP000298030"/>
    </source>
</evidence>
<comment type="caution">
    <text evidence="2">The sequence shown here is derived from an EMBL/GenBank/DDBJ whole genome shotgun (WGS) entry which is preliminary data.</text>
</comment>
<proteinExistence type="predicted"/>
<evidence type="ECO:0000256" key="1">
    <source>
        <dbReference type="SAM" id="MobiDB-lite"/>
    </source>
</evidence>
<reference evidence="2 3" key="1">
    <citation type="journal article" date="2019" name="Nat. Ecol. Evol.">
        <title>Megaphylogeny resolves global patterns of mushroom evolution.</title>
        <authorList>
            <person name="Varga T."/>
            <person name="Krizsan K."/>
            <person name="Foldi C."/>
            <person name="Dima B."/>
            <person name="Sanchez-Garcia M."/>
            <person name="Sanchez-Ramirez S."/>
            <person name="Szollosi G.J."/>
            <person name="Szarkandi J.G."/>
            <person name="Papp V."/>
            <person name="Albert L."/>
            <person name="Andreopoulos W."/>
            <person name="Angelini C."/>
            <person name="Antonin V."/>
            <person name="Barry K.W."/>
            <person name="Bougher N.L."/>
            <person name="Buchanan P."/>
            <person name="Buyck B."/>
            <person name="Bense V."/>
            <person name="Catcheside P."/>
            <person name="Chovatia M."/>
            <person name="Cooper J."/>
            <person name="Damon W."/>
            <person name="Desjardin D."/>
            <person name="Finy P."/>
            <person name="Geml J."/>
            <person name="Haridas S."/>
            <person name="Hughes K."/>
            <person name="Justo A."/>
            <person name="Karasinski D."/>
            <person name="Kautmanova I."/>
            <person name="Kiss B."/>
            <person name="Kocsube S."/>
            <person name="Kotiranta H."/>
            <person name="LaButti K.M."/>
            <person name="Lechner B.E."/>
            <person name="Liimatainen K."/>
            <person name="Lipzen A."/>
            <person name="Lukacs Z."/>
            <person name="Mihaltcheva S."/>
            <person name="Morgado L.N."/>
            <person name="Niskanen T."/>
            <person name="Noordeloos M.E."/>
            <person name="Ohm R.A."/>
            <person name="Ortiz-Santana B."/>
            <person name="Ovrebo C."/>
            <person name="Racz N."/>
            <person name="Riley R."/>
            <person name="Savchenko A."/>
            <person name="Shiryaev A."/>
            <person name="Soop K."/>
            <person name="Spirin V."/>
            <person name="Szebenyi C."/>
            <person name="Tomsovsky M."/>
            <person name="Tulloss R.E."/>
            <person name="Uehling J."/>
            <person name="Grigoriev I.V."/>
            <person name="Vagvolgyi C."/>
            <person name="Papp T."/>
            <person name="Martin F.M."/>
            <person name="Miettinen O."/>
            <person name="Hibbett D.S."/>
            <person name="Nagy L.G."/>
        </authorList>
    </citation>
    <scope>NUCLEOTIDE SEQUENCE [LARGE SCALE GENOMIC DNA]</scope>
    <source>
        <strain evidence="2 3">FP101781</strain>
    </source>
</reference>
<keyword evidence="3" id="KW-1185">Reference proteome</keyword>
<accession>A0A4Y7TVP7</accession>
<name>A0A4Y7TVP7_COPMI</name>
<organism evidence="2 3">
    <name type="scientific">Coprinellus micaceus</name>
    <name type="common">Glistening ink-cap mushroom</name>
    <name type="synonym">Coprinus micaceus</name>
    <dbReference type="NCBI Taxonomy" id="71717"/>
    <lineage>
        <taxon>Eukaryota</taxon>
        <taxon>Fungi</taxon>
        <taxon>Dikarya</taxon>
        <taxon>Basidiomycota</taxon>
        <taxon>Agaricomycotina</taxon>
        <taxon>Agaricomycetes</taxon>
        <taxon>Agaricomycetidae</taxon>
        <taxon>Agaricales</taxon>
        <taxon>Agaricineae</taxon>
        <taxon>Psathyrellaceae</taxon>
        <taxon>Coprinellus</taxon>
    </lineage>
</organism>
<dbReference type="EMBL" id="QPFP01000003">
    <property type="protein sequence ID" value="TEB38227.1"/>
    <property type="molecule type" value="Genomic_DNA"/>
</dbReference>
<dbReference type="AlphaFoldDB" id="A0A4Y7TVP7"/>